<keyword evidence="1" id="KW-0732">Signal</keyword>
<gene>
    <name evidence="2" type="ORF">P409_25555</name>
</gene>
<protein>
    <recommendedName>
        <fullName evidence="4">YMGG-like Gly-zipper domain-containing protein</fullName>
    </recommendedName>
</protein>
<evidence type="ECO:0000313" key="3">
    <source>
        <dbReference type="Proteomes" id="UP000029995"/>
    </source>
</evidence>
<dbReference type="EMBL" id="JANX01000450">
    <property type="protein sequence ID" value="KGM31722.1"/>
    <property type="molecule type" value="Genomic_DNA"/>
</dbReference>
<dbReference type="Proteomes" id="UP000029995">
    <property type="component" value="Unassembled WGS sequence"/>
</dbReference>
<evidence type="ECO:0000313" key="2">
    <source>
        <dbReference type="EMBL" id="KGM31722.1"/>
    </source>
</evidence>
<sequence>MLKPAMIIVVAALALAACGRDPGTRALSGGALGAGLGAGTAAITGGNVGTGAIIGGVGGAAVGGLTNCHAVGRC</sequence>
<dbReference type="RefSeq" id="WP_034845083.1">
    <property type="nucleotide sequence ID" value="NZ_JANX01000450.1"/>
</dbReference>
<evidence type="ECO:0000256" key="1">
    <source>
        <dbReference type="SAM" id="SignalP"/>
    </source>
</evidence>
<feature type="chain" id="PRO_5001961074" description="YMGG-like Gly-zipper domain-containing protein" evidence="1">
    <location>
        <begin position="17"/>
        <end position="74"/>
    </location>
</feature>
<dbReference type="AlphaFoldDB" id="A0A0A0D3S1"/>
<proteinExistence type="predicted"/>
<organism evidence="2 3">
    <name type="scientific">Inquilinus limosus MP06</name>
    <dbReference type="NCBI Taxonomy" id="1398085"/>
    <lineage>
        <taxon>Bacteria</taxon>
        <taxon>Pseudomonadati</taxon>
        <taxon>Pseudomonadota</taxon>
        <taxon>Alphaproteobacteria</taxon>
        <taxon>Rhodospirillales</taxon>
        <taxon>Rhodospirillaceae</taxon>
        <taxon>Inquilinus</taxon>
    </lineage>
</organism>
<comment type="caution">
    <text evidence="2">The sequence shown here is derived from an EMBL/GenBank/DDBJ whole genome shotgun (WGS) entry which is preliminary data.</text>
</comment>
<evidence type="ECO:0008006" key="4">
    <source>
        <dbReference type="Google" id="ProtNLM"/>
    </source>
</evidence>
<dbReference type="PROSITE" id="PS51257">
    <property type="entry name" value="PROKAR_LIPOPROTEIN"/>
    <property type="match status" value="1"/>
</dbReference>
<reference evidence="2 3" key="1">
    <citation type="submission" date="2014-01" db="EMBL/GenBank/DDBJ databases">
        <title>Genome sequence determination for a cystic fibrosis isolate, Inquilinus limosus.</title>
        <authorList>
            <person name="Pino M."/>
            <person name="Di Conza J."/>
            <person name="Gutkind G."/>
        </authorList>
    </citation>
    <scope>NUCLEOTIDE SEQUENCE [LARGE SCALE GENOMIC DNA]</scope>
    <source>
        <strain evidence="2 3">MP06</strain>
    </source>
</reference>
<feature type="signal peptide" evidence="1">
    <location>
        <begin position="1"/>
        <end position="16"/>
    </location>
</feature>
<name>A0A0A0D3S1_9PROT</name>
<accession>A0A0A0D3S1</accession>